<keyword evidence="1" id="KW-0812">Transmembrane</keyword>
<name>A0AAV4XMS4_CAEEX</name>
<proteinExistence type="predicted"/>
<sequence length="131" mass="14562">MCNKTPNIHSLPKGIFLINRSSSTTAVVVSSSTSSSSFYCFDLVAGVLGVLLTLGWRIFTDQIIEKVCLVNYRKHLFVNRFLLIFKRSFYRIVSLELEGSASNDLAADDSPFRSVLPLVDNTHPHPIAANE</sequence>
<gene>
    <name evidence="2" type="ORF">CEXT_504481</name>
</gene>
<protein>
    <submittedName>
        <fullName evidence="2">Uncharacterized protein</fullName>
    </submittedName>
</protein>
<accession>A0AAV4XMS4</accession>
<reference evidence="2 3" key="1">
    <citation type="submission" date="2021-06" db="EMBL/GenBank/DDBJ databases">
        <title>Caerostris extrusa draft genome.</title>
        <authorList>
            <person name="Kono N."/>
            <person name="Arakawa K."/>
        </authorList>
    </citation>
    <scope>NUCLEOTIDE SEQUENCE [LARGE SCALE GENOMIC DNA]</scope>
</reference>
<feature type="transmembrane region" description="Helical" evidence="1">
    <location>
        <begin position="36"/>
        <end position="56"/>
    </location>
</feature>
<comment type="caution">
    <text evidence="2">The sequence shown here is derived from an EMBL/GenBank/DDBJ whole genome shotgun (WGS) entry which is preliminary data.</text>
</comment>
<dbReference type="AlphaFoldDB" id="A0AAV4XMS4"/>
<keyword evidence="3" id="KW-1185">Reference proteome</keyword>
<keyword evidence="1" id="KW-1133">Transmembrane helix</keyword>
<organism evidence="2 3">
    <name type="scientific">Caerostris extrusa</name>
    <name type="common">Bark spider</name>
    <name type="synonym">Caerostris bankana</name>
    <dbReference type="NCBI Taxonomy" id="172846"/>
    <lineage>
        <taxon>Eukaryota</taxon>
        <taxon>Metazoa</taxon>
        <taxon>Ecdysozoa</taxon>
        <taxon>Arthropoda</taxon>
        <taxon>Chelicerata</taxon>
        <taxon>Arachnida</taxon>
        <taxon>Araneae</taxon>
        <taxon>Araneomorphae</taxon>
        <taxon>Entelegynae</taxon>
        <taxon>Araneoidea</taxon>
        <taxon>Araneidae</taxon>
        <taxon>Caerostris</taxon>
    </lineage>
</organism>
<evidence type="ECO:0000313" key="3">
    <source>
        <dbReference type="Proteomes" id="UP001054945"/>
    </source>
</evidence>
<dbReference type="Proteomes" id="UP001054945">
    <property type="component" value="Unassembled WGS sequence"/>
</dbReference>
<dbReference type="EMBL" id="BPLR01018044">
    <property type="protein sequence ID" value="GIY96402.1"/>
    <property type="molecule type" value="Genomic_DNA"/>
</dbReference>
<evidence type="ECO:0000256" key="1">
    <source>
        <dbReference type="SAM" id="Phobius"/>
    </source>
</evidence>
<keyword evidence="1" id="KW-0472">Membrane</keyword>
<evidence type="ECO:0000313" key="2">
    <source>
        <dbReference type="EMBL" id="GIY96402.1"/>
    </source>
</evidence>